<evidence type="ECO:0008006" key="2">
    <source>
        <dbReference type="Google" id="ProtNLM"/>
    </source>
</evidence>
<dbReference type="Proteomes" id="UP000006698">
    <property type="component" value="Chromosome"/>
</dbReference>
<evidence type="ECO:0000313" key="1">
    <source>
        <dbReference type="EMBL" id="BAF54499.1"/>
    </source>
</evidence>
<dbReference type="EMBL" id="AP009044">
    <property type="protein sequence ID" value="BAF54499.1"/>
    <property type="molecule type" value="Genomic_DNA"/>
</dbReference>
<protein>
    <recommendedName>
        <fullName evidence="2">3-methyladenine DNA glycosylase</fullName>
    </recommendedName>
</protein>
<name>A0AB72VAZ3_CORGB</name>
<reference evidence="1" key="1">
    <citation type="journal article" date="2007" name="Microbiology">
        <title>Comparative analysis of the Corynebacterium glutamicum group and complete genome sequence of strain R.</title>
        <authorList>
            <person name="Yukawa H."/>
            <person name="Omumasaba C.A."/>
            <person name="Nonaka H."/>
            <person name="Kos P."/>
            <person name="Okai N."/>
            <person name="Suzuki N."/>
            <person name="Suda M."/>
            <person name="Tsuge Y."/>
            <person name="Watanabe J."/>
            <person name="Ikeda Y."/>
            <person name="Vertes A.A."/>
            <person name="Inui M."/>
        </authorList>
    </citation>
    <scope>NUCLEOTIDE SEQUENCE</scope>
    <source>
        <strain evidence="1">R</strain>
    </source>
</reference>
<gene>
    <name evidence="1" type="ordered locus">cgR_1507</name>
</gene>
<accession>A0AB72VAZ3</accession>
<dbReference type="AlphaFoldDB" id="A0AB72VAZ3"/>
<organism evidence="1">
    <name type="scientific">Corynebacterium glutamicum (strain R)</name>
    <dbReference type="NCBI Taxonomy" id="340322"/>
    <lineage>
        <taxon>Bacteria</taxon>
        <taxon>Bacillati</taxon>
        <taxon>Actinomycetota</taxon>
        <taxon>Actinomycetes</taxon>
        <taxon>Mycobacteriales</taxon>
        <taxon>Corynebacteriaceae</taxon>
        <taxon>Corynebacterium</taxon>
    </lineage>
</organism>
<sequence>MDSRKLRRLEIVTVLDTFHLSVLSEDEWMELARAHHARADSFTKDHLKRRQAHIKHPVFDFLFEYYPVRVAHLKTWHPGIGVFLEGTPPHATMRDFLLVDASLHHAAGVQLDLASYMQRRGSSVRYIHELLSATRDNHAQFDCFGLHEWAMVYKSNDLRHDLPLRLTPSETDRVVESHNIKCTHFDAYRFFTTPAIPLNLTVLTREDQPRNDQCGCLHATMDLYKWSAKLGPLVPGDLFLDAFELARDTRILDMEASPYDVRGYGFGYVPIETAEGKAEYVSRQRELSERAKPIRDRLVSITKQALQASI</sequence>
<proteinExistence type="predicted"/>
<dbReference type="KEGG" id="cgt:cgR_1507"/>